<evidence type="ECO:0000256" key="1">
    <source>
        <dbReference type="ARBA" id="ARBA00022676"/>
    </source>
</evidence>
<keyword evidence="9" id="KW-1185">Reference proteome</keyword>
<comment type="caution">
    <text evidence="8">The sequence shown here is derived from an EMBL/GenBank/DDBJ whole genome shotgun (WGS) entry which is preliminary data.</text>
</comment>
<gene>
    <name evidence="8" type="primary">earP</name>
    <name evidence="8" type="ORF">D5R81_04430</name>
</gene>
<comment type="function">
    <text evidence="3">Protein-arginine rhamnosyltransferase that catalyzes the transfer of a single rhamnose to elongation factor P (EF-P) on 'Lys-32', a modification required for EF-P-dependent rescue of polyproline stalled ribosomes.</text>
</comment>
<protein>
    <recommendedName>
        <fullName evidence="5">Protein-arginine rhamnosyltransferase</fullName>
    </recommendedName>
    <alternativeName>
        <fullName evidence="6">EF-P arginine rhamnosyltransferase</fullName>
    </alternativeName>
</protein>
<keyword evidence="1" id="KW-0328">Glycosyltransferase</keyword>
<dbReference type="GO" id="GO:0003746">
    <property type="term" value="F:translation elongation factor activity"/>
    <property type="evidence" value="ECO:0007669"/>
    <property type="project" value="UniProtKB-KW"/>
</dbReference>
<keyword evidence="2 8" id="KW-0808">Transferase</keyword>
<evidence type="ECO:0000313" key="8">
    <source>
        <dbReference type="EMBL" id="RJY18646.1"/>
    </source>
</evidence>
<dbReference type="PIRSF" id="PIRSF015557">
    <property type="entry name" value="UCP015557"/>
    <property type="match status" value="1"/>
</dbReference>
<evidence type="ECO:0000256" key="6">
    <source>
        <dbReference type="ARBA" id="ARBA00030025"/>
    </source>
</evidence>
<organism evidence="8 9">
    <name type="scientific">Parashewanella spongiae</name>
    <dbReference type="NCBI Taxonomy" id="342950"/>
    <lineage>
        <taxon>Bacteria</taxon>
        <taxon>Pseudomonadati</taxon>
        <taxon>Pseudomonadota</taxon>
        <taxon>Gammaproteobacteria</taxon>
        <taxon>Alteromonadales</taxon>
        <taxon>Shewanellaceae</taxon>
        <taxon>Parashewanella</taxon>
    </lineage>
</organism>
<keyword evidence="8" id="KW-0648">Protein biosynthesis</keyword>
<proteinExistence type="inferred from homology"/>
<dbReference type="RefSeq" id="WP_121852447.1">
    <property type="nucleotide sequence ID" value="NZ_CP037952.1"/>
</dbReference>
<accession>A0A3A6U9M7</accession>
<sequence length="388" mass="44687">MKNDKSDHWDIFCTVIDNYGDIGVTWRLAKQLHKEFNKNIHLWVDDLTSFGHILPLLDRSLPHQICSGIHIHKWNDQTTQQWVAGEVIIEGFACELPMIIISEMAKQTQQSPLWLNLEYLTAEEWVDNCHALPSTHHLGVNKHFYFPGFSPKTGGLICEKNLLTERALWQQDKSAQQQFLDELNIKIDINSNTQLISIFSYESPALTALCERWVSGKKQTHALVPMGKSLLSILPVFSTDIDTITAGMSLEKGNLTLHTLPMTDQKGYDKLLWTCDINIVRGEDSFLRAQWAAKPFIWHIYPQDENVHIKKLNAFTDRYCEDLDEEYAVTIRKLNLSFNQDNADLTAENWDKLQKQQPHVLEHAKKWPKKALNGSDLATRLVNFAKNR</sequence>
<evidence type="ECO:0000256" key="5">
    <source>
        <dbReference type="ARBA" id="ARBA00024416"/>
    </source>
</evidence>
<dbReference type="InterPro" id="IPR016633">
    <property type="entry name" value="EarP"/>
</dbReference>
<evidence type="ECO:0000313" key="9">
    <source>
        <dbReference type="Proteomes" id="UP000273022"/>
    </source>
</evidence>
<evidence type="ECO:0000256" key="3">
    <source>
        <dbReference type="ARBA" id="ARBA00024303"/>
    </source>
</evidence>
<dbReference type="NCBIfam" id="TIGR03837">
    <property type="entry name" value="efp_Arg_rhamno"/>
    <property type="match status" value="1"/>
</dbReference>
<dbReference type="OrthoDB" id="209085at2"/>
<name>A0A3A6U9M7_9GAMM</name>
<dbReference type="GO" id="GO:0106361">
    <property type="term" value="F:protein-arginine rhamnosyltransferase activity"/>
    <property type="evidence" value="ECO:0007669"/>
    <property type="project" value="InterPro"/>
</dbReference>
<evidence type="ECO:0000256" key="4">
    <source>
        <dbReference type="ARBA" id="ARBA00024346"/>
    </source>
</evidence>
<dbReference type="EMBL" id="QYYH01000018">
    <property type="protein sequence ID" value="RJY18646.1"/>
    <property type="molecule type" value="Genomic_DNA"/>
</dbReference>
<dbReference type="AlphaFoldDB" id="A0A3A6U9M7"/>
<evidence type="ECO:0000256" key="2">
    <source>
        <dbReference type="ARBA" id="ARBA00022679"/>
    </source>
</evidence>
<dbReference type="Proteomes" id="UP000273022">
    <property type="component" value="Unassembled WGS sequence"/>
</dbReference>
<comment type="similarity">
    <text evidence="4">Belongs to the glycosyltransferase 104 family.</text>
</comment>
<comment type="catalytic activity">
    <reaction evidence="7">
        <text>dTDP-beta-L-rhamnose + L-arginyl-[protein] = N(omega)-(alpha-L-rhamnosyl)-L-arginyl-[protein] + dTDP + H(+)</text>
        <dbReference type="Rhea" id="RHEA:66692"/>
        <dbReference type="Rhea" id="RHEA-COMP:10532"/>
        <dbReference type="Rhea" id="RHEA-COMP:17096"/>
        <dbReference type="ChEBI" id="CHEBI:15378"/>
        <dbReference type="ChEBI" id="CHEBI:29965"/>
        <dbReference type="ChEBI" id="CHEBI:57510"/>
        <dbReference type="ChEBI" id="CHEBI:58369"/>
        <dbReference type="ChEBI" id="CHEBI:167445"/>
    </reaction>
    <physiologicalReaction direction="left-to-right" evidence="7">
        <dbReference type="Rhea" id="RHEA:66693"/>
    </physiologicalReaction>
</comment>
<keyword evidence="8" id="KW-0251">Elongation factor</keyword>
<evidence type="ECO:0000256" key="7">
    <source>
        <dbReference type="ARBA" id="ARBA00048472"/>
    </source>
</evidence>
<reference evidence="8 9" key="1">
    <citation type="submission" date="2018-09" db="EMBL/GenBank/DDBJ databases">
        <title>Phylogeny of the Shewanellaceae, and recommendation for two new genera, Pseudoshewanella and Parashewanella.</title>
        <authorList>
            <person name="Wang G."/>
        </authorList>
    </citation>
    <scope>NUCLEOTIDE SEQUENCE [LARGE SCALE GENOMIC DNA]</scope>
    <source>
        <strain evidence="8 9">KCTC 22492</strain>
    </source>
</reference>
<dbReference type="Pfam" id="PF10093">
    <property type="entry name" value="EarP"/>
    <property type="match status" value="1"/>
</dbReference>